<keyword evidence="2" id="KW-1185">Reference proteome</keyword>
<dbReference type="RefSeq" id="WP_057819228.1">
    <property type="nucleotide sequence ID" value="NZ_AZEC01000004.1"/>
</dbReference>
<evidence type="ECO:0000313" key="1">
    <source>
        <dbReference type="EMBL" id="KRL13329.1"/>
    </source>
</evidence>
<dbReference type="AlphaFoldDB" id="A0A0R1MZ81"/>
<accession>A0A0R1MZ81</accession>
<evidence type="ECO:0000313" key="2">
    <source>
        <dbReference type="Proteomes" id="UP000051330"/>
    </source>
</evidence>
<dbReference type="Proteomes" id="UP000051330">
    <property type="component" value="Unassembled WGS sequence"/>
</dbReference>
<dbReference type="STRING" id="1423792.FD09_GL002156"/>
<proteinExistence type="predicted"/>
<comment type="caution">
    <text evidence="1">The sequence shown here is derived from an EMBL/GenBank/DDBJ whole genome shotgun (WGS) entry which is preliminary data.</text>
</comment>
<gene>
    <name evidence="1" type="ORF">FD09_GL002156</name>
</gene>
<name>A0A0R1MZ81_9LACO</name>
<dbReference type="EMBL" id="AZEC01000004">
    <property type="protein sequence ID" value="KRL13329.1"/>
    <property type="molecule type" value="Genomic_DNA"/>
</dbReference>
<protein>
    <submittedName>
        <fullName evidence="1">Uncharacterized protein</fullName>
    </submittedName>
</protein>
<reference evidence="1 2" key="1">
    <citation type="journal article" date="2015" name="Genome Announc.">
        <title>Expanding the biotechnology potential of lactobacilli through comparative genomics of 213 strains and associated genera.</title>
        <authorList>
            <person name="Sun Z."/>
            <person name="Harris H.M."/>
            <person name="McCann A."/>
            <person name="Guo C."/>
            <person name="Argimon S."/>
            <person name="Zhang W."/>
            <person name="Yang X."/>
            <person name="Jeffery I.B."/>
            <person name="Cooney J.C."/>
            <person name="Kagawa T.F."/>
            <person name="Liu W."/>
            <person name="Song Y."/>
            <person name="Salvetti E."/>
            <person name="Wrobel A."/>
            <person name="Rasinkangas P."/>
            <person name="Parkhill J."/>
            <person name="Rea M.C."/>
            <person name="O'Sullivan O."/>
            <person name="Ritari J."/>
            <person name="Douillard F.P."/>
            <person name="Paul Ross R."/>
            <person name="Yang R."/>
            <person name="Briner A.E."/>
            <person name="Felis G.E."/>
            <person name="de Vos W.M."/>
            <person name="Barrangou R."/>
            <person name="Klaenhammer T.R."/>
            <person name="Caufield P.W."/>
            <person name="Cui Y."/>
            <person name="Zhang H."/>
            <person name="O'Toole P.W."/>
        </authorList>
    </citation>
    <scope>NUCLEOTIDE SEQUENCE [LARGE SCALE GENOMIC DNA]</scope>
    <source>
        <strain evidence="1 2">DSM 12744</strain>
    </source>
</reference>
<sequence>MQKILFLDLSTTRCPHVRQLADRVLAGSQYATVRPITDGAAMLSKQAGQRTEIRELVDDAHVVVVGASPDLASHTQVTQVLTTQAPRHSFPRKKLILIVDADAAMERVISVWCHAAVHLDMDFEAVVRDEESASRTAYYLHTGRANPPQMNIVFRLRHGTHR</sequence>
<dbReference type="PATRIC" id="fig|1423792.3.peg.2198"/>
<organism evidence="1 2">
    <name type="scientific">Schleiferilactobacillus perolens DSM 12744</name>
    <dbReference type="NCBI Taxonomy" id="1423792"/>
    <lineage>
        <taxon>Bacteria</taxon>
        <taxon>Bacillati</taxon>
        <taxon>Bacillota</taxon>
        <taxon>Bacilli</taxon>
        <taxon>Lactobacillales</taxon>
        <taxon>Lactobacillaceae</taxon>
        <taxon>Schleiferilactobacillus</taxon>
    </lineage>
</organism>